<comment type="similarity">
    <text evidence="3">Belongs to the HARBI1 family.</text>
</comment>
<gene>
    <name evidence="9" type="ORF">RF55_12710</name>
</gene>
<dbReference type="PaxDb" id="67767-A0A0J7KCC9"/>
<accession>A0A0J7KCC9</accession>
<evidence type="ECO:0000256" key="3">
    <source>
        <dbReference type="ARBA" id="ARBA00006958"/>
    </source>
</evidence>
<evidence type="ECO:0000256" key="6">
    <source>
        <dbReference type="ARBA" id="ARBA00022801"/>
    </source>
</evidence>
<keyword evidence="6" id="KW-0378">Hydrolase</keyword>
<evidence type="ECO:0000259" key="8">
    <source>
        <dbReference type="Pfam" id="PF13359"/>
    </source>
</evidence>
<evidence type="ECO:0000256" key="2">
    <source>
        <dbReference type="ARBA" id="ARBA00004123"/>
    </source>
</evidence>
<dbReference type="GO" id="GO:0046872">
    <property type="term" value="F:metal ion binding"/>
    <property type="evidence" value="ECO:0007669"/>
    <property type="project" value="UniProtKB-KW"/>
</dbReference>
<feature type="domain" description="DDE Tnp4" evidence="8">
    <location>
        <begin position="21"/>
        <end position="188"/>
    </location>
</feature>
<evidence type="ECO:0000256" key="1">
    <source>
        <dbReference type="ARBA" id="ARBA00001968"/>
    </source>
</evidence>
<dbReference type="InterPro" id="IPR045249">
    <property type="entry name" value="HARBI1-like"/>
</dbReference>
<proteinExistence type="inferred from homology"/>
<sequence length="244" mass="27854">MMQISEDFLNRWQFPNCVGAIDGKHISIQCPPKTGSLFYSAYKKRFSIILLAACDANYRFTWVDVGDYGSQSDGGVWANSAFGQAIEANEIDFPFPKELPGTDVILPFTFVADEAFPLGIHMMRPYARSYRTFGNAERIFNYRLSRAKFVIENTFGIMSSRWRILRRDLCCTPETTEDIVKAIVCLHNFLMVLEDNIEPWKGPIALYLCWIENKMEMSSEVIEDKKCTGDQSLMLVDLGPIIPQ</sequence>
<evidence type="ECO:0000313" key="9">
    <source>
        <dbReference type="EMBL" id="KMQ87884.1"/>
    </source>
</evidence>
<dbReference type="PANTHER" id="PTHR22930">
    <property type="match status" value="1"/>
</dbReference>
<evidence type="ECO:0000256" key="5">
    <source>
        <dbReference type="ARBA" id="ARBA00022723"/>
    </source>
</evidence>
<dbReference type="STRING" id="67767.A0A0J7KCC9"/>
<comment type="cofactor">
    <cofactor evidence="1">
        <name>a divalent metal cation</name>
        <dbReference type="ChEBI" id="CHEBI:60240"/>
    </cofactor>
</comment>
<organism evidence="9 10">
    <name type="scientific">Lasius niger</name>
    <name type="common">Black garden ant</name>
    <dbReference type="NCBI Taxonomy" id="67767"/>
    <lineage>
        <taxon>Eukaryota</taxon>
        <taxon>Metazoa</taxon>
        <taxon>Ecdysozoa</taxon>
        <taxon>Arthropoda</taxon>
        <taxon>Hexapoda</taxon>
        <taxon>Insecta</taxon>
        <taxon>Pterygota</taxon>
        <taxon>Neoptera</taxon>
        <taxon>Endopterygota</taxon>
        <taxon>Hymenoptera</taxon>
        <taxon>Apocrita</taxon>
        <taxon>Aculeata</taxon>
        <taxon>Formicoidea</taxon>
        <taxon>Formicidae</taxon>
        <taxon>Formicinae</taxon>
        <taxon>Lasius</taxon>
        <taxon>Lasius</taxon>
    </lineage>
</organism>
<dbReference type="GO" id="GO:0016787">
    <property type="term" value="F:hydrolase activity"/>
    <property type="evidence" value="ECO:0007669"/>
    <property type="project" value="UniProtKB-KW"/>
</dbReference>
<dbReference type="EMBL" id="LBMM01009772">
    <property type="protein sequence ID" value="KMQ87884.1"/>
    <property type="molecule type" value="Genomic_DNA"/>
</dbReference>
<comment type="caution">
    <text evidence="9">The sequence shown here is derived from an EMBL/GenBank/DDBJ whole genome shotgun (WGS) entry which is preliminary data.</text>
</comment>
<dbReference type="AlphaFoldDB" id="A0A0J7KCC9"/>
<keyword evidence="7" id="KW-0539">Nucleus</keyword>
<protein>
    <submittedName>
        <fullName evidence="9">Nuclease harbi1-like protein</fullName>
    </submittedName>
</protein>
<evidence type="ECO:0000256" key="4">
    <source>
        <dbReference type="ARBA" id="ARBA00022722"/>
    </source>
</evidence>
<reference evidence="9 10" key="1">
    <citation type="submission" date="2015-04" db="EMBL/GenBank/DDBJ databases">
        <title>Lasius niger genome sequencing.</title>
        <authorList>
            <person name="Konorov E.A."/>
            <person name="Nikitin M.A."/>
            <person name="Kirill M.V."/>
            <person name="Chang P."/>
        </authorList>
    </citation>
    <scope>NUCLEOTIDE SEQUENCE [LARGE SCALE GENOMIC DNA]</scope>
    <source>
        <tissue evidence="9">Whole</tissue>
    </source>
</reference>
<evidence type="ECO:0000313" key="10">
    <source>
        <dbReference type="Proteomes" id="UP000036403"/>
    </source>
</evidence>
<keyword evidence="5" id="KW-0479">Metal-binding</keyword>
<evidence type="ECO:0000256" key="7">
    <source>
        <dbReference type="ARBA" id="ARBA00023242"/>
    </source>
</evidence>
<keyword evidence="4" id="KW-0540">Nuclease</keyword>
<dbReference type="GO" id="GO:0005634">
    <property type="term" value="C:nucleus"/>
    <property type="evidence" value="ECO:0007669"/>
    <property type="project" value="UniProtKB-SubCell"/>
</dbReference>
<dbReference type="Proteomes" id="UP000036403">
    <property type="component" value="Unassembled WGS sequence"/>
</dbReference>
<keyword evidence="10" id="KW-1185">Reference proteome</keyword>
<dbReference type="OrthoDB" id="7551940at2759"/>
<comment type="subcellular location">
    <subcellularLocation>
        <location evidence="2">Nucleus</location>
    </subcellularLocation>
</comment>
<name>A0A0J7KCC9_LASNI</name>
<dbReference type="Pfam" id="PF13359">
    <property type="entry name" value="DDE_Tnp_4"/>
    <property type="match status" value="1"/>
</dbReference>
<dbReference type="PANTHER" id="PTHR22930:SF269">
    <property type="entry name" value="NUCLEASE HARBI1-LIKE PROTEIN"/>
    <property type="match status" value="1"/>
</dbReference>
<dbReference type="InterPro" id="IPR027806">
    <property type="entry name" value="HARBI1_dom"/>
</dbReference>
<dbReference type="GO" id="GO:0004518">
    <property type="term" value="F:nuclease activity"/>
    <property type="evidence" value="ECO:0007669"/>
    <property type="project" value="UniProtKB-KW"/>
</dbReference>